<evidence type="ECO:0000313" key="4">
    <source>
        <dbReference type="EMBL" id="VAW94693.1"/>
    </source>
</evidence>
<organism evidence="4">
    <name type="scientific">hydrothermal vent metagenome</name>
    <dbReference type="NCBI Taxonomy" id="652676"/>
    <lineage>
        <taxon>unclassified sequences</taxon>
        <taxon>metagenomes</taxon>
        <taxon>ecological metagenomes</taxon>
    </lineage>
</organism>
<dbReference type="GO" id="GO:0015920">
    <property type="term" value="P:lipopolysaccharide transport"/>
    <property type="evidence" value="ECO:0007669"/>
    <property type="project" value="TreeGrafter"/>
</dbReference>
<dbReference type="HAMAP" id="MF_01186">
    <property type="entry name" value="LPS_assembly_LptE"/>
    <property type="match status" value="1"/>
</dbReference>
<evidence type="ECO:0000256" key="2">
    <source>
        <dbReference type="ARBA" id="ARBA00023136"/>
    </source>
</evidence>
<dbReference type="EMBL" id="UOFR01000029">
    <property type="protein sequence ID" value="VAW94693.1"/>
    <property type="molecule type" value="Genomic_DNA"/>
</dbReference>
<dbReference type="AlphaFoldDB" id="A0A3B1A3J7"/>
<proteinExistence type="inferred from homology"/>
<evidence type="ECO:0008006" key="5">
    <source>
        <dbReference type="Google" id="ProtNLM"/>
    </source>
</evidence>
<reference evidence="4" key="1">
    <citation type="submission" date="2018-06" db="EMBL/GenBank/DDBJ databases">
        <authorList>
            <person name="Zhirakovskaya E."/>
        </authorList>
    </citation>
    <scope>NUCLEOTIDE SEQUENCE</scope>
</reference>
<name>A0A3B1A3J7_9ZZZZ</name>
<accession>A0A3B1A3J7</accession>
<dbReference type="PANTHER" id="PTHR38098:SF1">
    <property type="entry name" value="LPS-ASSEMBLY LIPOPROTEIN LPTE"/>
    <property type="match status" value="1"/>
</dbReference>
<dbReference type="GO" id="GO:0019867">
    <property type="term" value="C:outer membrane"/>
    <property type="evidence" value="ECO:0007669"/>
    <property type="project" value="InterPro"/>
</dbReference>
<keyword evidence="3" id="KW-0998">Cell outer membrane</keyword>
<dbReference type="GO" id="GO:0043165">
    <property type="term" value="P:Gram-negative-bacterium-type cell outer membrane assembly"/>
    <property type="evidence" value="ECO:0007669"/>
    <property type="project" value="InterPro"/>
</dbReference>
<dbReference type="GO" id="GO:0001530">
    <property type="term" value="F:lipopolysaccharide binding"/>
    <property type="evidence" value="ECO:0007669"/>
    <property type="project" value="TreeGrafter"/>
</dbReference>
<sequence length="161" mass="18404">MLSLMLSISACGFRMRGSVAVPDVLQQTHITGIAEFSELNQELERVLQRAGSEIRSRAENANSIITIQGERFWRRVLSVDAIGRASEYELHYSYSFSITNVDNELIIPSQSVSVTRDYKFDPNNVLAKGAEEKQIRTDMIKFSVRQMMRRIDSQLKRDQSN</sequence>
<evidence type="ECO:0000256" key="1">
    <source>
        <dbReference type="ARBA" id="ARBA00022729"/>
    </source>
</evidence>
<gene>
    <name evidence="4" type="ORF">MNBD_GAMMA21-3023</name>
</gene>
<evidence type="ECO:0000256" key="3">
    <source>
        <dbReference type="ARBA" id="ARBA00023237"/>
    </source>
</evidence>
<dbReference type="Pfam" id="PF04390">
    <property type="entry name" value="LptE"/>
    <property type="match status" value="1"/>
</dbReference>
<dbReference type="Gene3D" id="3.30.160.150">
    <property type="entry name" value="Lipoprotein like domain"/>
    <property type="match status" value="1"/>
</dbReference>
<protein>
    <recommendedName>
        <fullName evidence="5">LPS-assembly lipoprotein LptE</fullName>
    </recommendedName>
</protein>
<keyword evidence="2" id="KW-0472">Membrane</keyword>
<dbReference type="InterPro" id="IPR007485">
    <property type="entry name" value="LPS_assembly_LptE"/>
</dbReference>
<dbReference type="GO" id="GO:1990351">
    <property type="term" value="C:transporter complex"/>
    <property type="evidence" value="ECO:0007669"/>
    <property type="project" value="TreeGrafter"/>
</dbReference>
<dbReference type="PANTHER" id="PTHR38098">
    <property type="entry name" value="LPS-ASSEMBLY LIPOPROTEIN LPTE"/>
    <property type="match status" value="1"/>
</dbReference>
<keyword evidence="1" id="KW-0732">Signal</keyword>